<proteinExistence type="predicted"/>
<organism evidence="1 2">
    <name type="scientific">Elysia crispata</name>
    <name type="common">lettuce slug</name>
    <dbReference type="NCBI Taxonomy" id="231223"/>
    <lineage>
        <taxon>Eukaryota</taxon>
        <taxon>Metazoa</taxon>
        <taxon>Spiralia</taxon>
        <taxon>Lophotrochozoa</taxon>
        <taxon>Mollusca</taxon>
        <taxon>Gastropoda</taxon>
        <taxon>Heterobranchia</taxon>
        <taxon>Euthyneura</taxon>
        <taxon>Panpulmonata</taxon>
        <taxon>Sacoglossa</taxon>
        <taxon>Placobranchoidea</taxon>
        <taxon>Plakobranchidae</taxon>
        <taxon>Elysia</taxon>
    </lineage>
</organism>
<evidence type="ECO:0000313" key="2">
    <source>
        <dbReference type="Proteomes" id="UP001283361"/>
    </source>
</evidence>
<accession>A0AAE1AQ34</accession>
<keyword evidence="2" id="KW-1185">Reference proteome</keyword>
<reference evidence="1" key="1">
    <citation type="journal article" date="2023" name="G3 (Bethesda)">
        <title>A reference genome for the long-term kleptoplast-retaining sea slug Elysia crispata morphotype clarki.</title>
        <authorList>
            <person name="Eastman K.E."/>
            <person name="Pendleton A.L."/>
            <person name="Shaikh M.A."/>
            <person name="Suttiyut T."/>
            <person name="Ogas R."/>
            <person name="Tomko P."/>
            <person name="Gavelis G."/>
            <person name="Widhalm J.R."/>
            <person name="Wisecaver J.H."/>
        </authorList>
    </citation>
    <scope>NUCLEOTIDE SEQUENCE</scope>
    <source>
        <strain evidence="1">ECLA1</strain>
    </source>
</reference>
<dbReference type="AlphaFoldDB" id="A0AAE1AQ34"/>
<dbReference type="Proteomes" id="UP001283361">
    <property type="component" value="Unassembled WGS sequence"/>
</dbReference>
<sequence>MFQNKSLQWRSDSIGKTNLISRGTCAAVRLIALFLVSMRRRRPLVSQVPASPEAAWFVYLDELSSSKLISPERALYIFPF</sequence>
<dbReference type="EMBL" id="JAWDGP010001428">
    <property type="protein sequence ID" value="KAK3791859.1"/>
    <property type="molecule type" value="Genomic_DNA"/>
</dbReference>
<gene>
    <name evidence="1" type="ORF">RRG08_026762</name>
</gene>
<comment type="caution">
    <text evidence="1">The sequence shown here is derived from an EMBL/GenBank/DDBJ whole genome shotgun (WGS) entry which is preliminary data.</text>
</comment>
<protein>
    <submittedName>
        <fullName evidence="1">Uncharacterized protein</fullName>
    </submittedName>
</protein>
<evidence type="ECO:0000313" key="1">
    <source>
        <dbReference type="EMBL" id="KAK3791859.1"/>
    </source>
</evidence>
<name>A0AAE1AQ34_9GAST</name>